<evidence type="ECO:0000256" key="3">
    <source>
        <dbReference type="ARBA" id="ARBA00022454"/>
    </source>
</evidence>
<dbReference type="GO" id="GO:0008270">
    <property type="term" value="F:zinc ion binding"/>
    <property type="evidence" value="ECO:0007669"/>
    <property type="project" value="UniProtKB-KW"/>
</dbReference>
<dbReference type="GO" id="GO:0051321">
    <property type="term" value="P:meiotic cell cycle"/>
    <property type="evidence" value="ECO:0007669"/>
    <property type="project" value="UniProtKB-KW"/>
</dbReference>
<dbReference type="SMART" id="SM00249">
    <property type="entry name" value="PHD"/>
    <property type="match status" value="1"/>
</dbReference>
<sequence>MTATATPTNQAVSEWVKIFPRQATENYTSSVTFMKQLTVVAVSTLTYLKNAFPEDSYTAESFGGVKLRILKKKCRDEVAQFLSTALTQAFEAFDKKYLHKLALCFYEDECKLENLIEYHIFEYSYKDDGVTMNVHSKNRDNVKHTMKYSFENLRERTIHLIRACVVIMQTCQNELPSSYDISIRLYYNEDAPVDYQAPGYLNSTEDHLSVGDTMNLGYVETRFHRLQAKSYIRDHLRASHEAIPSQNPPMISNDMDLSGSGIRSLSENEMQVVCSCNKTDVEEGDMLTCQYCNTSQHAACYGVRARDAARHCCVACSDADAARAPADAHLAALVGRKRESLSIFRRTLAHCARAARVSAGALAQRFRVSDANALKLMKLLYSHQIVAKDPDLDASPQTIMGDQLKLTKSKYFNTKEENIIDRLLAETFSQESVSDPLTDVLSPLEKVSINVPQEKNVYFDDPTLKEYRDALPTDNIEEPETNIAQTVKRSVKRKINNDKPVLRTGVRTKRTRALP</sequence>
<evidence type="ECO:0000313" key="10">
    <source>
        <dbReference type="EMBL" id="CAH0721412.1"/>
    </source>
</evidence>
<dbReference type="GO" id="GO:0005694">
    <property type="term" value="C:chromosome"/>
    <property type="evidence" value="ECO:0007669"/>
    <property type="project" value="UniProtKB-SubCell"/>
</dbReference>
<keyword evidence="6" id="KW-0862">Zinc</keyword>
<feature type="domain" description="HORMA" evidence="9">
    <location>
        <begin position="28"/>
        <end position="230"/>
    </location>
</feature>
<keyword evidence="11" id="KW-1185">Reference proteome</keyword>
<keyword evidence="5" id="KW-0863">Zinc-finger</keyword>
<evidence type="ECO:0000259" key="9">
    <source>
        <dbReference type="PROSITE" id="PS50815"/>
    </source>
</evidence>
<dbReference type="InterPro" id="IPR011011">
    <property type="entry name" value="Znf_FYVE_PHD"/>
</dbReference>
<dbReference type="Pfam" id="PF02301">
    <property type="entry name" value="HORMA"/>
    <property type="match status" value="1"/>
</dbReference>
<evidence type="ECO:0000256" key="4">
    <source>
        <dbReference type="ARBA" id="ARBA00022723"/>
    </source>
</evidence>
<dbReference type="OrthoDB" id="1928087at2759"/>
<reference evidence="10" key="1">
    <citation type="submission" date="2021-12" db="EMBL/GenBank/DDBJ databases">
        <authorList>
            <person name="Martin H S."/>
        </authorList>
    </citation>
    <scope>NUCLEOTIDE SEQUENCE</scope>
</reference>
<dbReference type="AlphaFoldDB" id="A0A8J9UXB7"/>
<evidence type="ECO:0000313" key="11">
    <source>
        <dbReference type="Proteomes" id="UP000838878"/>
    </source>
</evidence>
<keyword evidence="7" id="KW-0539">Nucleus</keyword>
<dbReference type="SUPFAM" id="SSF57903">
    <property type="entry name" value="FYVE/PHD zinc finger"/>
    <property type="match status" value="1"/>
</dbReference>
<dbReference type="Gene3D" id="3.30.40.10">
    <property type="entry name" value="Zinc/RING finger domain, C3HC4 (zinc finger)"/>
    <property type="match status" value="1"/>
</dbReference>
<evidence type="ECO:0000256" key="5">
    <source>
        <dbReference type="ARBA" id="ARBA00022771"/>
    </source>
</evidence>
<accession>A0A8J9UXB7</accession>
<gene>
    <name evidence="10" type="ORF">BINO364_LOCUS7512</name>
</gene>
<dbReference type="InterPro" id="IPR051294">
    <property type="entry name" value="HORMA_MeioticProgression"/>
</dbReference>
<keyword evidence="8" id="KW-0469">Meiosis</keyword>
<dbReference type="EMBL" id="OV170222">
    <property type="protein sequence ID" value="CAH0721412.1"/>
    <property type="molecule type" value="Genomic_DNA"/>
</dbReference>
<dbReference type="SUPFAM" id="SSF56019">
    <property type="entry name" value="The spindle assembly checkpoint protein mad2"/>
    <property type="match status" value="1"/>
</dbReference>
<dbReference type="Proteomes" id="UP000838878">
    <property type="component" value="Chromosome 2"/>
</dbReference>
<evidence type="ECO:0000256" key="6">
    <source>
        <dbReference type="ARBA" id="ARBA00022833"/>
    </source>
</evidence>
<protein>
    <recommendedName>
        <fullName evidence="9">HORMA domain-containing protein</fullName>
    </recommendedName>
</protein>
<dbReference type="InterPro" id="IPR013083">
    <property type="entry name" value="Znf_RING/FYVE/PHD"/>
</dbReference>
<keyword evidence="4" id="KW-0479">Metal-binding</keyword>
<evidence type="ECO:0000256" key="7">
    <source>
        <dbReference type="ARBA" id="ARBA00023242"/>
    </source>
</evidence>
<dbReference type="GO" id="GO:0005634">
    <property type="term" value="C:nucleus"/>
    <property type="evidence" value="ECO:0007669"/>
    <property type="project" value="UniProtKB-SubCell"/>
</dbReference>
<evidence type="ECO:0000256" key="1">
    <source>
        <dbReference type="ARBA" id="ARBA00004123"/>
    </source>
</evidence>
<dbReference type="InterPro" id="IPR003511">
    <property type="entry name" value="HORMA_dom"/>
</dbReference>
<evidence type="ECO:0000256" key="2">
    <source>
        <dbReference type="ARBA" id="ARBA00004286"/>
    </source>
</evidence>
<organism evidence="10 11">
    <name type="scientific">Brenthis ino</name>
    <name type="common">lesser marbled fritillary</name>
    <dbReference type="NCBI Taxonomy" id="405034"/>
    <lineage>
        <taxon>Eukaryota</taxon>
        <taxon>Metazoa</taxon>
        <taxon>Ecdysozoa</taxon>
        <taxon>Arthropoda</taxon>
        <taxon>Hexapoda</taxon>
        <taxon>Insecta</taxon>
        <taxon>Pterygota</taxon>
        <taxon>Neoptera</taxon>
        <taxon>Endopterygota</taxon>
        <taxon>Lepidoptera</taxon>
        <taxon>Glossata</taxon>
        <taxon>Ditrysia</taxon>
        <taxon>Papilionoidea</taxon>
        <taxon>Nymphalidae</taxon>
        <taxon>Heliconiinae</taxon>
        <taxon>Argynnini</taxon>
        <taxon>Brenthis</taxon>
    </lineage>
</organism>
<dbReference type="PANTHER" id="PTHR48225">
    <property type="entry name" value="HORMA DOMAIN-CONTAINING PROTEIN 1"/>
    <property type="match status" value="1"/>
</dbReference>
<comment type="subcellular location">
    <subcellularLocation>
        <location evidence="2">Chromosome</location>
    </subcellularLocation>
    <subcellularLocation>
        <location evidence="1">Nucleus</location>
    </subcellularLocation>
</comment>
<feature type="non-terminal residue" evidence="10">
    <location>
        <position position="515"/>
    </location>
</feature>
<keyword evidence="3" id="KW-0158">Chromosome</keyword>
<evidence type="ECO:0000256" key="8">
    <source>
        <dbReference type="ARBA" id="ARBA00023254"/>
    </source>
</evidence>
<dbReference type="PANTHER" id="PTHR48225:SF7">
    <property type="entry name" value="MEIOSIS-SPECIFIC PROTEIN HOP1"/>
    <property type="match status" value="1"/>
</dbReference>
<proteinExistence type="predicted"/>
<dbReference type="InterPro" id="IPR036570">
    <property type="entry name" value="HORMA_dom_sf"/>
</dbReference>
<name>A0A8J9UXB7_9NEOP</name>
<dbReference type="InterPro" id="IPR001965">
    <property type="entry name" value="Znf_PHD"/>
</dbReference>
<dbReference type="Gene3D" id="3.30.900.10">
    <property type="entry name" value="HORMA domain"/>
    <property type="match status" value="1"/>
</dbReference>
<dbReference type="PROSITE" id="PS50815">
    <property type="entry name" value="HORMA"/>
    <property type="match status" value="1"/>
</dbReference>